<dbReference type="AlphaFoldDB" id="A0A810MTJ5"/>
<dbReference type="KEGG" id="pry:Prubr_00240"/>
<sequence>MARDAQRRARTLYASGENPVTIPTPTTRTIKVDDEVHDVLQRTATSRGTDINGALHYLLEVPKVSASPSAAANDDDDDDE</sequence>
<evidence type="ECO:0000256" key="1">
    <source>
        <dbReference type="SAM" id="MobiDB-lite"/>
    </source>
</evidence>
<keyword evidence="3" id="KW-1185">Reference proteome</keyword>
<name>A0A810MTJ5_9ACTN</name>
<protein>
    <submittedName>
        <fullName evidence="2">Uncharacterized protein</fullName>
    </submittedName>
</protein>
<organism evidence="2 3">
    <name type="scientific">Polymorphospora rubra</name>
    <dbReference type="NCBI Taxonomy" id="338584"/>
    <lineage>
        <taxon>Bacteria</taxon>
        <taxon>Bacillati</taxon>
        <taxon>Actinomycetota</taxon>
        <taxon>Actinomycetes</taxon>
        <taxon>Micromonosporales</taxon>
        <taxon>Micromonosporaceae</taxon>
        <taxon>Polymorphospora</taxon>
    </lineage>
</organism>
<feature type="region of interest" description="Disordered" evidence="1">
    <location>
        <begin position="1"/>
        <end position="26"/>
    </location>
</feature>
<dbReference type="EMBL" id="AP023359">
    <property type="protein sequence ID" value="BCJ63003.1"/>
    <property type="molecule type" value="Genomic_DNA"/>
</dbReference>
<proteinExistence type="predicted"/>
<dbReference type="Proteomes" id="UP000680866">
    <property type="component" value="Chromosome"/>
</dbReference>
<evidence type="ECO:0000313" key="3">
    <source>
        <dbReference type="Proteomes" id="UP000680866"/>
    </source>
</evidence>
<reference evidence="2" key="1">
    <citation type="submission" date="2020-08" db="EMBL/GenBank/DDBJ databases">
        <title>Whole genome shotgun sequence of Polymorphospora rubra NBRC 101157.</title>
        <authorList>
            <person name="Komaki H."/>
            <person name="Tamura T."/>
        </authorList>
    </citation>
    <scope>NUCLEOTIDE SEQUENCE</scope>
    <source>
        <strain evidence="2">NBRC 101157</strain>
    </source>
</reference>
<accession>A0A810MTJ5</accession>
<gene>
    <name evidence="2" type="ORF">Prubr_00240</name>
</gene>
<evidence type="ECO:0000313" key="2">
    <source>
        <dbReference type="EMBL" id="BCJ63003.1"/>
    </source>
</evidence>